<accession>X0WVF1</accession>
<reference evidence="5" key="1">
    <citation type="journal article" date="2014" name="Front. Microbiol.">
        <title>High frequency of phylogenetically diverse reductive dehalogenase-homologous genes in deep subseafloor sedimentary metagenomes.</title>
        <authorList>
            <person name="Kawai M."/>
            <person name="Futagami T."/>
            <person name="Toyoda A."/>
            <person name="Takaki Y."/>
            <person name="Nishi S."/>
            <person name="Hori S."/>
            <person name="Arai W."/>
            <person name="Tsubouchi T."/>
            <person name="Morono Y."/>
            <person name="Uchiyama I."/>
            <person name="Ito T."/>
            <person name="Fujiyama A."/>
            <person name="Inagaki F."/>
            <person name="Takami H."/>
        </authorList>
    </citation>
    <scope>NUCLEOTIDE SEQUENCE</scope>
    <source>
        <strain evidence="5">Expedition CK06-06</strain>
    </source>
</reference>
<name>X0WVF1_9ZZZZ</name>
<dbReference type="GO" id="GO:0030313">
    <property type="term" value="C:cell envelope"/>
    <property type="evidence" value="ECO:0007669"/>
    <property type="project" value="UniProtKB-SubCell"/>
</dbReference>
<sequence length="259" mass="28819">RKEIAGAIAETRAALATAEANYRIAIKGPKPEEVALTQSKIKRAETHLDKAKRDYERMKKAYSLKLVSKMELDGALHQMELAEVDLRIARDELALLLNKYDTDQTAATKAEVDRCKATVARALARKTEIDLLRQDLSTALRALAKEEKQLAVLKEHLKLTRIKAPIDCYILTHDTAHLEGKAVVEGEVVLRLGDTSEYIIDCKVSERDFPLVRVGQEAKVAIKPFPKGEYKLFKARVITVGADIKEQGPSSGLGMMDKL</sequence>
<evidence type="ECO:0000256" key="3">
    <source>
        <dbReference type="SAM" id="Coils"/>
    </source>
</evidence>
<dbReference type="PANTHER" id="PTHR32347">
    <property type="entry name" value="EFFLUX SYSTEM COMPONENT YKNX-RELATED"/>
    <property type="match status" value="1"/>
</dbReference>
<dbReference type="EMBL" id="BARS01033949">
    <property type="protein sequence ID" value="GAG16731.1"/>
    <property type="molecule type" value="Genomic_DNA"/>
</dbReference>
<feature type="coiled-coil region" evidence="3">
    <location>
        <begin position="129"/>
        <end position="163"/>
    </location>
</feature>
<dbReference type="InterPro" id="IPR050465">
    <property type="entry name" value="UPF0194_transport"/>
</dbReference>
<dbReference type="AlphaFoldDB" id="X0WVF1"/>
<protein>
    <recommendedName>
        <fullName evidence="4">YbhG-like alpha-helical hairpin domain-containing protein</fullName>
    </recommendedName>
</protein>
<evidence type="ECO:0000259" key="4">
    <source>
        <dbReference type="Pfam" id="PF25881"/>
    </source>
</evidence>
<comment type="subcellular location">
    <subcellularLocation>
        <location evidence="1">Cell envelope</location>
    </subcellularLocation>
</comment>
<evidence type="ECO:0000256" key="1">
    <source>
        <dbReference type="ARBA" id="ARBA00004196"/>
    </source>
</evidence>
<keyword evidence="2 3" id="KW-0175">Coiled coil</keyword>
<dbReference type="Gene3D" id="2.40.30.170">
    <property type="match status" value="1"/>
</dbReference>
<comment type="caution">
    <text evidence="5">The sequence shown here is derived from an EMBL/GenBank/DDBJ whole genome shotgun (WGS) entry which is preliminary data.</text>
</comment>
<gene>
    <name evidence="5" type="ORF">S01H1_52519</name>
</gene>
<proteinExistence type="predicted"/>
<feature type="non-terminal residue" evidence="5">
    <location>
        <position position="1"/>
    </location>
</feature>
<evidence type="ECO:0000256" key="2">
    <source>
        <dbReference type="ARBA" id="ARBA00023054"/>
    </source>
</evidence>
<feature type="non-terminal residue" evidence="5">
    <location>
        <position position="259"/>
    </location>
</feature>
<organism evidence="5">
    <name type="scientific">marine sediment metagenome</name>
    <dbReference type="NCBI Taxonomy" id="412755"/>
    <lineage>
        <taxon>unclassified sequences</taxon>
        <taxon>metagenomes</taxon>
        <taxon>ecological metagenomes</taxon>
    </lineage>
</organism>
<dbReference type="InterPro" id="IPR059052">
    <property type="entry name" value="HH_YbhG-like"/>
</dbReference>
<feature type="domain" description="YbhG-like alpha-helical hairpin" evidence="4">
    <location>
        <begin position="4"/>
        <end position="122"/>
    </location>
</feature>
<evidence type="ECO:0000313" key="5">
    <source>
        <dbReference type="EMBL" id="GAG16731.1"/>
    </source>
</evidence>
<dbReference type="PANTHER" id="PTHR32347:SF23">
    <property type="entry name" value="BLL5650 PROTEIN"/>
    <property type="match status" value="1"/>
</dbReference>
<feature type="coiled-coil region" evidence="3">
    <location>
        <begin position="34"/>
        <end position="99"/>
    </location>
</feature>
<dbReference type="Pfam" id="PF25881">
    <property type="entry name" value="HH_YBHG"/>
    <property type="match status" value="1"/>
</dbReference>